<reference evidence="2 3" key="1">
    <citation type="submission" date="2019-09" db="EMBL/GenBank/DDBJ databases">
        <title>Genome sequence of Adhaeribacter sp. M2.</title>
        <authorList>
            <person name="Srinivasan S."/>
        </authorList>
    </citation>
    <scope>NUCLEOTIDE SEQUENCE [LARGE SCALE GENOMIC DNA]</scope>
    <source>
        <strain evidence="2 3">M2</strain>
    </source>
</reference>
<proteinExistence type="predicted"/>
<dbReference type="Gene3D" id="3.30.2310.20">
    <property type="entry name" value="RelE-like"/>
    <property type="match status" value="1"/>
</dbReference>
<organism evidence="2 3">
    <name type="scientific">Adhaeribacter soli</name>
    <dbReference type="NCBI Taxonomy" id="2607655"/>
    <lineage>
        <taxon>Bacteria</taxon>
        <taxon>Pseudomonadati</taxon>
        <taxon>Bacteroidota</taxon>
        <taxon>Cytophagia</taxon>
        <taxon>Cytophagales</taxon>
        <taxon>Hymenobacteraceae</taxon>
        <taxon>Adhaeribacter</taxon>
    </lineage>
</organism>
<evidence type="ECO:0000313" key="2">
    <source>
        <dbReference type="EMBL" id="KAA9325211.1"/>
    </source>
</evidence>
<dbReference type="EMBL" id="VTWT01000013">
    <property type="protein sequence ID" value="KAA9325211.1"/>
    <property type="molecule type" value="Genomic_DNA"/>
</dbReference>
<protein>
    <submittedName>
        <fullName evidence="2">Type II toxin-antitoxin system RelE/ParE family toxin</fullName>
    </submittedName>
</protein>
<accession>A0A5N1IN47</accession>
<evidence type="ECO:0000313" key="3">
    <source>
        <dbReference type="Proteomes" id="UP000326570"/>
    </source>
</evidence>
<dbReference type="AlphaFoldDB" id="A0A5N1IN47"/>
<keyword evidence="1" id="KW-1277">Toxin-antitoxin system</keyword>
<keyword evidence="3" id="KW-1185">Reference proteome</keyword>
<dbReference type="InterPro" id="IPR035093">
    <property type="entry name" value="RelE/ParE_toxin_dom_sf"/>
</dbReference>
<evidence type="ECO:0000256" key="1">
    <source>
        <dbReference type="ARBA" id="ARBA00022649"/>
    </source>
</evidence>
<dbReference type="Pfam" id="PF05016">
    <property type="entry name" value="ParE_toxin"/>
    <property type="match status" value="1"/>
</dbReference>
<dbReference type="InterPro" id="IPR007712">
    <property type="entry name" value="RelE/ParE_toxin"/>
</dbReference>
<name>A0A5N1IN47_9BACT</name>
<dbReference type="RefSeq" id="WP_150905843.1">
    <property type="nucleotide sequence ID" value="NZ_VTWT01000013.1"/>
</dbReference>
<comment type="caution">
    <text evidence="2">The sequence shown here is derived from an EMBL/GenBank/DDBJ whole genome shotgun (WGS) entry which is preliminary data.</text>
</comment>
<dbReference type="Proteomes" id="UP000326570">
    <property type="component" value="Unassembled WGS sequence"/>
</dbReference>
<gene>
    <name evidence="2" type="ORF">F0P94_18475</name>
</gene>
<sequence length="98" mass="11799">MAKRIIWSKEAKQDRREILEFWFQRTGNKKYSRKLAKQFAETIRFISQHNYLGRAVDEENVRVSVCGHNLIFYRVTNNLLEIVSLFDSRQDPDKLMFD</sequence>